<feature type="region of interest" description="Disordered" evidence="1">
    <location>
        <begin position="274"/>
        <end position="297"/>
    </location>
</feature>
<organism evidence="2 3">
    <name type="scientific">Cercophora scortea</name>
    <dbReference type="NCBI Taxonomy" id="314031"/>
    <lineage>
        <taxon>Eukaryota</taxon>
        <taxon>Fungi</taxon>
        <taxon>Dikarya</taxon>
        <taxon>Ascomycota</taxon>
        <taxon>Pezizomycotina</taxon>
        <taxon>Sordariomycetes</taxon>
        <taxon>Sordariomycetidae</taxon>
        <taxon>Sordariales</taxon>
        <taxon>Lasiosphaeriaceae</taxon>
        <taxon>Cercophora</taxon>
    </lineage>
</organism>
<gene>
    <name evidence="2" type="ORF">B0T19DRAFT_105369</name>
</gene>
<name>A0AAE0IWH6_9PEZI</name>
<accession>A0AAE0IWH6</accession>
<keyword evidence="3" id="KW-1185">Reference proteome</keyword>
<reference evidence="2" key="1">
    <citation type="journal article" date="2023" name="Mol. Phylogenet. Evol.">
        <title>Genome-scale phylogeny and comparative genomics of the fungal order Sordariales.</title>
        <authorList>
            <person name="Hensen N."/>
            <person name="Bonometti L."/>
            <person name="Westerberg I."/>
            <person name="Brannstrom I.O."/>
            <person name="Guillou S."/>
            <person name="Cros-Aarteil S."/>
            <person name="Calhoun S."/>
            <person name="Haridas S."/>
            <person name="Kuo A."/>
            <person name="Mondo S."/>
            <person name="Pangilinan J."/>
            <person name="Riley R."/>
            <person name="LaButti K."/>
            <person name="Andreopoulos B."/>
            <person name="Lipzen A."/>
            <person name="Chen C."/>
            <person name="Yan M."/>
            <person name="Daum C."/>
            <person name="Ng V."/>
            <person name="Clum A."/>
            <person name="Steindorff A."/>
            <person name="Ohm R.A."/>
            <person name="Martin F."/>
            <person name="Silar P."/>
            <person name="Natvig D.O."/>
            <person name="Lalanne C."/>
            <person name="Gautier V."/>
            <person name="Ament-Velasquez S.L."/>
            <person name="Kruys A."/>
            <person name="Hutchinson M.I."/>
            <person name="Powell A.J."/>
            <person name="Barry K."/>
            <person name="Miller A.N."/>
            <person name="Grigoriev I.V."/>
            <person name="Debuchy R."/>
            <person name="Gladieux P."/>
            <person name="Hiltunen Thoren M."/>
            <person name="Johannesson H."/>
        </authorList>
    </citation>
    <scope>NUCLEOTIDE SEQUENCE</scope>
    <source>
        <strain evidence="2">SMH4131-1</strain>
    </source>
</reference>
<sequence>MCGKWRELDCLVYVMYLTYVGVLYGAGRQQQPQWVAGICVGVRRPREIQVEKGDRRETLIRLITIPGADQRADVGRRATGNGSGMLCFHLSTEHSLRFTTPHPLHEMHPPTTLLLFPNRWGNSAPATQHDGREGGFPLRLRLRLRLFASTPTYSNDTQIISHTVSAHAHIGRRLCTTVVPWINFAVQCMPRAGAGAAAASLFLTCSQPFLLSSPLPSLPPKYALVFAVLVSCKARTGGQRRRRPPETGTGTRNRRRCKIQICSSAPELLVVPPLTTHTLPSQPPAQQQESVEYPVPK</sequence>
<dbReference type="Proteomes" id="UP001286456">
    <property type="component" value="Unassembled WGS sequence"/>
</dbReference>
<evidence type="ECO:0000256" key="1">
    <source>
        <dbReference type="SAM" id="MobiDB-lite"/>
    </source>
</evidence>
<reference evidence="2" key="2">
    <citation type="submission" date="2023-06" db="EMBL/GenBank/DDBJ databases">
        <authorList>
            <consortium name="Lawrence Berkeley National Laboratory"/>
            <person name="Haridas S."/>
            <person name="Hensen N."/>
            <person name="Bonometti L."/>
            <person name="Westerberg I."/>
            <person name="Brannstrom I.O."/>
            <person name="Guillou S."/>
            <person name="Cros-Aarteil S."/>
            <person name="Calhoun S."/>
            <person name="Kuo A."/>
            <person name="Mondo S."/>
            <person name="Pangilinan J."/>
            <person name="Riley R."/>
            <person name="Labutti K."/>
            <person name="Andreopoulos B."/>
            <person name="Lipzen A."/>
            <person name="Chen C."/>
            <person name="Yanf M."/>
            <person name="Daum C."/>
            <person name="Ng V."/>
            <person name="Clum A."/>
            <person name="Steindorff A."/>
            <person name="Ohm R."/>
            <person name="Martin F."/>
            <person name="Silar P."/>
            <person name="Natvig D."/>
            <person name="Lalanne C."/>
            <person name="Gautier V."/>
            <person name="Ament-Velasquez S.L."/>
            <person name="Kruys A."/>
            <person name="Hutchinson M.I."/>
            <person name="Powell A.J."/>
            <person name="Barry K."/>
            <person name="Miller A.N."/>
            <person name="Grigoriev I.V."/>
            <person name="Debuchy R."/>
            <person name="Gladieux P."/>
            <person name="Thoren M.H."/>
            <person name="Johannesson H."/>
        </authorList>
    </citation>
    <scope>NUCLEOTIDE SEQUENCE</scope>
    <source>
        <strain evidence="2">SMH4131-1</strain>
    </source>
</reference>
<dbReference type="AlphaFoldDB" id="A0AAE0IWH6"/>
<comment type="caution">
    <text evidence="2">The sequence shown here is derived from an EMBL/GenBank/DDBJ whole genome shotgun (WGS) entry which is preliminary data.</text>
</comment>
<evidence type="ECO:0000313" key="3">
    <source>
        <dbReference type="Proteomes" id="UP001286456"/>
    </source>
</evidence>
<evidence type="ECO:0000313" key="2">
    <source>
        <dbReference type="EMBL" id="KAK3332518.1"/>
    </source>
</evidence>
<protein>
    <submittedName>
        <fullName evidence="2">Uncharacterized protein</fullName>
    </submittedName>
</protein>
<dbReference type="EMBL" id="JAUEPO010000002">
    <property type="protein sequence ID" value="KAK3332518.1"/>
    <property type="molecule type" value="Genomic_DNA"/>
</dbReference>
<proteinExistence type="predicted"/>